<evidence type="ECO:0000313" key="2">
    <source>
        <dbReference type="Proteomes" id="UP000008960"/>
    </source>
</evidence>
<proteinExistence type="predicted"/>
<dbReference type="Pfam" id="PF18941">
    <property type="entry name" value="DUF5688"/>
    <property type="match status" value="2"/>
</dbReference>
<dbReference type="RefSeq" id="WP_015530167.1">
    <property type="nucleotide sequence ID" value="NC_021016.1"/>
</dbReference>
<dbReference type="AlphaFoldDB" id="D4MX01"/>
<sequence length="280" mass="32341">MTYSEFKTRMTEDVKKYMDGNHPGYEVSLENVAKVNRDFVEMIAISNKDTHERPAIDVKELWDDAKRRGMSYEEMSREVMKRLDLTLKAVPEVVLDDLIDFKSRVILTLINTEKNQNILSYVPHRTYYEFSIVCRFIAHEDEEATTSGIVTNKMLEKAGYTEEELYKFAYENTRKDVDISKMFGMYVLTTKRRMYGAASILFPEMVKEIADHCGCDLYLIPSSTCEWMAVPVRTISGSGGAAEVNKMIREANSVAVEEEEILGERCYHYDYKTGEIRLAQ</sequence>
<gene>
    <name evidence="1" type="ORF">CL2_00220</name>
</gene>
<dbReference type="Proteomes" id="UP000008960">
    <property type="component" value="Chromosome"/>
</dbReference>
<reference evidence="1 2" key="2">
    <citation type="submission" date="2010-03" db="EMBL/GenBank/DDBJ databases">
        <authorList>
            <person name="Pajon A."/>
        </authorList>
    </citation>
    <scope>NUCLEOTIDE SEQUENCE [LARGE SCALE GENOMIC DNA]</scope>
    <source>
        <strain evidence="1 2">SSC/2</strain>
    </source>
</reference>
<dbReference type="EMBL" id="FP929061">
    <property type="protein sequence ID" value="CBL37146.1"/>
    <property type="molecule type" value="Genomic_DNA"/>
</dbReference>
<dbReference type="KEGG" id="bprl:CL2_00220"/>
<reference evidence="1 2" key="1">
    <citation type="submission" date="2010-03" db="EMBL/GenBank/DDBJ databases">
        <title>The genome sequence of Clostridiales sp. SSC/2.</title>
        <authorList>
            <consortium name="metaHIT consortium -- http://www.metahit.eu/"/>
            <person name="Pajon A."/>
            <person name="Turner K."/>
            <person name="Parkhill J."/>
            <person name="Duncan S."/>
            <person name="Flint H."/>
        </authorList>
    </citation>
    <scope>NUCLEOTIDE SEQUENCE [LARGE SCALE GENOMIC DNA]</scope>
    <source>
        <strain evidence="1 2">SSC/2</strain>
    </source>
</reference>
<organism evidence="1 2">
    <name type="scientific">Anaerostipes hadrus</name>
    <dbReference type="NCBI Taxonomy" id="649756"/>
    <lineage>
        <taxon>Bacteria</taxon>
        <taxon>Bacillati</taxon>
        <taxon>Bacillota</taxon>
        <taxon>Clostridia</taxon>
        <taxon>Lachnospirales</taxon>
        <taxon>Lachnospiraceae</taxon>
        <taxon>Anaerostipes</taxon>
    </lineage>
</organism>
<accession>D4MX01</accession>
<name>D4MX01_ANAHA</name>
<dbReference type="InterPro" id="IPR043743">
    <property type="entry name" value="DUF5688"/>
</dbReference>
<evidence type="ECO:0000313" key="1">
    <source>
        <dbReference type="EMBL" id="CBL37146.1"/>
    </source>
</evidence>
<protein>
    <submittedName>
        <fullName evidence="1">Uncharacterized protein</fullName>
    </submittedName>
</protein>